<dbReference type="InterPro" id="IPR029058">
    <property type="entry name" value="AB_hydrolase_fold"/>
</dbReference>
<dbReference type="PANTHER" id="PTHR48081">
    <property type="entry name" value="AB HYDROLASE SUPERFAMILY PROTEIN C4A8.06C"/>
    <property type="match status" value="1"/>
</dbReference>
<sequence length="161" mass="17955">MGIAGDSAGAAIAACLINICEKEQLVPPCGHMLIYPVTDATLSSESMKVYVDTPLWNAVNNQKMWKYYLKGKNEQERIKASPLDNELPGKVPKTYIETAEYDCLHDEGIAYANKLKLMGTSVILNETHGTFHGYDSCLNAKISRTNVKKRIDFIKNLISER</sequence>
<organism evidence="5 6">
    <name type="scientific">Faecalicatena contorta</name>
    <dbReference type="NCBI Taxonomy" id="39482"/>
    <lineage>
        <taxon>Bacteria</taxon>
        <taxon>Bacillati</taxon>
        <taxon>Bacillota</taxon>
        <taxon>Clostridia</taxon>
        <taxon>Lachnospirales</taxon>
        <taxon>Lachnospiraceae</taxon>
        <taxon>Faecalicatena</taxon>
    </lineage>
</organism>
<dbReference type="PANTHER" id="PTHR48081:SF8">
    <property type="entry name" value="ALPHA_BETA HYDROLASE FOLD-3 DOMAIN-CONTAINING PROTEIN-RELATED"/>
    <property type="match status" value="1"/>
</dbReference>
<evidence type="ECO:0000256" key="2">
    <source>
        <dbReference type="ARBA" id="ARBA00022801"/>
    </source>
</evidence>
<dbReference type="PROSITE" id="PS01174">
    <property type="entry name" value="LIPASE_GDXG_SER"/>
    <property type="match status" value="1"/>
</dbReference>
<dbReference type="STRING" id="39482.ERS852491_00382"/>
<evidence type="ECO:0000313" key="5">
    <source>
        <dbReference type="EMBL" id="CUN73564.1"/>
    </source>
</evidence>
<evidence type="ECO:0000256" key="1">
    <source>
        <dbReference type="ARBA" id="ARBA00010515"/>
    </source>
</evidence>
<dbReference type="OrthoDB" id="24847at2"/>
<dbReference type="Proteomes" id="UP000095544">
    <property type="component" value="Unassembled WGS sequence"/>
</dbReference>
<dbReference type="InterPro" id="IPR013094">
    <property type="entry name" value="AB_hydrolase_3"/>
</dbReference>
<reference evidence="5 6" key="1">
    <citation type="submission" date="2015-09" db="EMBL/GenBank/DDBJ databases">
        <authorList>
            <consortium name="Pathogen Informatics"/>
        </authorList>
    </citation>
    <scope>NUCLEOTIDE SEQUENCE [LARGE SCALE GENOMIC DNA]</scope>
    <source>
        <strain evidence="5 6">2789STDY5834876</strain>
    </source>
</reference>
<dbReference type="RefSeq" id="WP_055150424.1">
    <property type="nucleotide sequence ID" value="NZ_CYZU01000002.1"/>
</dbReference>
<comment type="similarity">
    <text evidence="1">Belongs to the 'GDXG' lipolytic enzyme family.</text>
</comment>
<feature type="domain" description="Alpha/beta hydrolase fold-3" evidence="4">
    <location>
        <begin position="2"/>
        <end position="134"/>
    </location>
</feature>
<evidence type="ECO:0000259" key="4">
    <source>
        <dbReference type="Pfam" id="PF07859"/>
    </source>
</evidence>
<feature type="active site" evidence="3">
    <location>
        <position position="7"/>
    </location>
</feature>
<keyword evidence="2" id="KW-0378">Hydrolase</keyword>
<evidence type="ECO:0000256" key="3">
    <source>
        <dbReference type="PROSITE-ProRule" id="PRU10038"/>
    </source>
</evidence>
<gene>
    <name evidence="5" type="ORF">ERS852491_00382</name>
</gene>
<protein>
    <submittedName>
        <fullName evidence="5">Acetyl esterase</fullName>
    </submittedName>
</protein>
<accession>A0A173ZBG8</accession>
<dbReference type="InterPro" id="IPR033140">
    <property type="entry name" value="Lipase_GDXG_put_SER_AS"/>
</dbReference>
<dbReference type="InterPro" id="IPR050300">
    <property type="entry name" value="GDXG_lipolytic_enzyme"/>
</dbReference>
<evidence type="ECO:0000313" key="6">
    <source>
        <dbReference type="Proteomes" id="UP000095544"/>
    </source>
</evidence>
<name>A0A173ZBG8_9FIRM</name>
<dbReference type="GO" id="GO:0016787">
    <property type="term" value="F:hydrolase activity"/>
    <property type="evidence" value="ECO:0007669"/>
    <property type="project" value="UniProtKB-KW"/>
</dbReference>
<dbReference type="SUPFAM" id="SSF53474">
    <property type="entry name" value="alpha/beta-Hydrolases"/>
    <property type="match status" value="1"/>
</dbReference>
<dbReference type="Gene3D" id="3.40.50.1820">
    <property type="entry name" value="alpha/beta hydrolase"/>
    <property type="match status" value="1"/>
</dbReference>
<dbReference type="EMBL" id="CYZU01000002">
    <property type="protein sequence ID" value="CUN73564.1"/>
    <property type="molecule type" value="Genomic_DNA"/>
</dbReference>
<dbReference type="AlphaFoldDB" id="A0A173ZBG8"/>
<dbReference type="Pfam" id="PF07859">
    <property type="entry name" value="Abhydrolase_3"/>
    <property type="match status" value="1"/>
</dbReference>
<proteinExistence type="inferred from homology"/>